<organism evidence="8 9">
    <name type="scientific">Geotalea uraniireducens (strain Rf4)</name>
    <name type="common">Geobacter uraniireducens</name>
    <dbReference type="NCBI Taxonomy" id="351605"/>
    <lineage>
        <taxon>Bacteria</taxon>
        <taxon>Pseudomonadati</taxon>
        <taxon>Thermodesulfobacteriota</taxon>
        <taxon>Desulfuromonadia</taxon>
        <taxon>Geobacterales</taxon>
        <taxon>Geobacteraceae</taxon>
        <taxon>Geotalea</taxon>
    </lineage>
</organism>
<feature type="modified residue" description="4-aspartylphosphate" evidence="5">
    <location>
        <position position="51"/>
    </location>
</feature>
<dbReference type="InterPro" id="IPR002078">
    <property type="entry name" value="Sigma_54_int"/>
</dbReference>
<dbReference type="Proteomes" id="UP000006695">
    <property type="component" value="Chromosome"/>
</dbReference>
<feature type="domain" description="Response regulatory" evidence="7">
    <location>
        <begin position="2"/>
        <end position="116"/>
    </location>
</feature>
<evidence type="ECO:0000256" key="5">
    <source>
        <dbReference type="PROSITE-ProRule" id="PRU00169"/>
    </source>
</evidence>
<dbReference type="FunFam" id="3.40.50.300:FF:000006">
    <property type="entry name" value="DNA-binding transcriptional regulator NtrC"/>
    <property type="match status" value="1"/>
</dbReference>
<keyword evidence="3" id="KW-0805">Transcription regulation</keyword>
<evidence type="ECO:0000313" key="8">
    <source>
        <dbReference type="EMBL" id="ABQ26871.1"/>
    </source>
</evidence>
<evidence type="ECO:0000313" key="9">
    <source>
        <dbReference type="Proteomes" id="UP000006695"/>
    </source>
</evidence>
<evidence type="ECO:0000256" key="1">
    <source>
        <dbReference type="ARBA" id="ARBA00022741"/>
    </source>
</evidence>
<reference evidence="8 9" key="1">
    <citation type="submission" date="2007-05" db="EMBL/GenBank/DDBJ databases">
        <title>Complete sequence of Geobacter uraniireducens Rf4.</title>
        <authorList>
            <consortium name="US DOE Joint Genome Institute"/>
            <person name="Copeland A."/>
            <person name="Lucas S."/>
            <person name="Lapidus A."/>
            <person name="Barry K."/>
            <person name="Detter J.C."/>
            <person name="Glavina del Rio T."/>
            <person name="Hammon N."/>
            <person name="Israni S."/>
            <person name="Dalin E."/>
            <person name="Tice H."/>
            <person name="Pitluck S."/>
            <person name="Chertkov O."/>
            <person name="Brettin T."/>
            <person name="Bruce D."/>
            <person name="Han C."/>
            <person name="Schmutz J."/>
            <person name="Larimer F."/>
            <person name="Land M."/>
            <person name="Hauser L."/>
            <person name="Kyrpides N."/>
            <person name="Mikhailova N."/>
            <person name="Shelobolina E."/>
            <person name="Aklujkar M."/>
            <person name="Lovley D."/>
            <person name="Richardson P."/>
        </authorList>
    </citation>
    <scope>NUCLEOTIDE SEQUENCE [LARGE SCALE GENOMIC DNA]</scope>
    <source>
        <strain evidence="8 9">Rf4</strain>
    </source>
</reference>
<dbReference type="Gene3D" id="3.40.50.300">
    <property type="entry name" value="P-loop containing nucleotide triphosphate hydrolases"/>
    <property type="match status" value="1"/>
</dbReference>
<dbReference type="GO" id="GO:0000160">
    <property type="term" value="P:phosphorelay signal transduction system"/>
    <property type="evidence" value="ECO:0007669"/>
    <property type="project" value="InterPro"/>
</dbReference>
<dbReference type="CDD" id="cd00156">
    <property type="entry name" value="REC"/>
    <property type="match status" value="1"/>
</dbReference>
<dbReference type="PROSITE" id="PS50110">
    <property type="entry name" value="RESPONSE_REGULATORY"/>
    <property type="match status" value="1"/>
</dbReference>
<dbReference type="InterPro" id="IPR025944">
    <property type="entry name" value="Sigma_54_int_dom_CS"/>
</dbReference>
<dbReference type="SUPFAM" id="SSF52172">
    <property type="entry name" value="CheY-like"/>
    <property type="match status" value="1"/>
</dbReference>
<dbReference type="InterPro" id="IPR027417">
    <property type="entry name" value="P-loop_NTPase"/>
</dbReference>
<dbReference type="Pfam" id="PF02954">
    <property type="entry name" value="HTH_8"/>
    <property type="match status" value="1"/>
</dbReference>
<dbReference type="InterPro" id="IPR058031">
    <property type="entry name" value="AAA_lid_NorR"/>
</dbReference>
<dbReference type="PROSITE" id="PS00688">
    <property type="entry name" value="SIGMA54_INTERACT_3"/>
    <property type="match status" value="1"/>
</dbReference>
<dbReference type="CDD" id="cd00009">
    <property type="entry name" value="AAA"/>
    <property type="match status" value="1"/>
</dbReference>
<dbReference type="PROSITE" id="PS50045">
    <property type="entry name" value="SIGMA54_INTERACT_4"/>
    <property type="match status" value="1"/>
</dbReference>
<dbReference type="PROSITE" id="PS00675">
    <property type="entry name" value="SIGMA54_INTERACT_1"/>
    <property type="match status" value="1"/>
</dbReference>
<dbReference type="EMBL" id="CP000698">
    <property type="protein sequence ID" value="ABQ26871.1"/>
    <property type="molecule type" value="Genomic_DNA"/>
</dbReference>
<keyword evidence="2" id="KW-0067">ATP-binding</keyword>
<dbReference type="OrthoDB" id="5353330at2"/>
<dbReference type="RefSeq" id="WP_011939547.1">
    <property type="nucleotide sequence ID" value="NC_009483.1"/>
</dbReference>
<dbReference type="AlphaFoldDB" id="A5G503"/>
<keyword evidence="5" id="KW-0597">Phosphoprotein</keyword>
<dbReference type="PANTHER" id="PTHR32071">
    <property type="entry name" value="TRANSCRIPTIONAL REGULATORY PROTEIN"/>
    <property type="match status" value="1"/>
</dbReference>
<name>A5G503_GEOUR</name>
<dbReference type="InterPro" id="IPR003593">
    <property type="entry name" value="AAA+_ATPase"/>
</dbReference>
<dbReference type="Pfam" id="PF00158">
    <property type="entry name" value="Sigma54_activat"/>
    <property type="match status" value="1"/>
</dbReference>
<evidence type="ECO:0000256" key="2">
    <source>
        <dbReference type="ARBA" id="ARBA00022840"/>
    </source>
</evidence>
<evidence type="ECO:0000256" key="3">
    <source>
        <dbReference type="ARBA" id="ARBA00023015"/>
    </source>
</evidence>
<dbReference type="InterPro" id="IPR002197">
    <property type="entry name" value="HTH_Fis"/>
</dbReference>
<dbReference type="GO" id="GO:0043565">
    <property type="term" value="F:sequence-specific DNA binding"/>
    <property type="evidence" value="ECO:0007669"/>
    <property type="project" value="InterPro"/>
</dbReference>
<dbReference type="SUPFAM" id="SSF46689">
    <property type="entry name" value="Homeodomain-like"/>
    <property type="match status" value="1"/>
</dbReference>
<dbReference type="Gene3D" id="1.10.8.60">
    <property type="match status" value="1"/>
</dbReference>
<dbReference type="STRING" id="351605.Gura_2697"/>
<dbReference type="Pfam" id="PF25601">
    <property type="entry name" value="AAA_lid_14"/>
    <property type="match status" value="1"/>
</dbReference>
<evidence type="ECO:0000259" key="6">
    <source>
        <dbReference type="PROSITE" id="PS50045"/>
    </source>
</evidence>
<dbReference type="GO" id="GO:0006355">
    <property type="term" value="P:regulation of DNA-templated transcription"/>
    <property type="evidence" value="ECO:0007669"/>
    <property type="project" value="InterPro"/>
</dbReference>
<dbReference type="SMART" id="SM00382">
    <property type="entry name" value="AAA"/>
    <property type="match status" value="1"/>
</dbReference>
<dbReference type="KEGG" id="gur:Gura_2697"/>
<keyword evidence="1" id="KW-0547">Nucleotide-binding</keyword>
<accession>A5G503</accession>
<dbReference type="GO" id="GO:0005524">
    <property type="term" value="F:ATP binding"/>
    <property type="evidence" value="ECO:0007669"/>
    <property type="project" value="UniProtKB-KW"/>
</dbReference>
<dbReference type="Pfam" id="PF00072">
    <property type="entry name" value="Response_reg"/>
    <property type="match status" value="1"/>
</dbReference>
<evidence type="ECO:0000256" key="4">
    <source>
        <dbReference type="ARBA" id="ARBA00023163"/>
    </source>
</evidence>
<dbReference type="InterPro" id="IPR001789">
    <property type="entry name" value="Sig_transdc_resp-reg_receiver"/>
</dbReference>
<dbReference type="InterPro" id="IPR011006">
    <property type="entry name" value="CheY-like_superfamily"/>
</dbReference>
<dbReference type="SUPFAM" id="SSF52540">
    <property type="entry name" value="P-loop containing nucleoside triphosphate hydrolases"/>
    <property type="match status" value="1"/>
</dbReference>
<dbReference type="InterPro" id="IPR025662">
    <property type="entry name" value="Sigma_54_int_dom_ATP-bd_1"/>
</dbReference>
<proteinExistence type="predicted"/>
<dbReference type="Gene3D" id="1.10.10.60">
    <property type="entry name" value="Homeodomain-like"/>
    <property type="match status" value="1"/>
</dbReference>
<keyword evidence="4" id="KW-0804">Transcription</keyword>
<dbReference type="SMART" id="SM00448">
    <property type="entry name" value="REC"/>
    <property type="match status" value="1"/>
</dbReference>
<dbReference type="InterPro" id="IPR009057">
    <property type="entry name" value="Homeodomain-like_sf"/>
</dbReference>
<dbReference type="Gene3D" id="3.40.50.2300">
    <property type="match status" value="1"/>
</dbReference>
<evidence type="ECO:0000259" key="7">
    <source>
        <dbReference type="PROSITE" id="PS50110"/>
    </source>
</evidence>
<gene>
    <name evidence="8" type="ordered locus">Gura_2697</name>
</gene>
<feature type="domain" description="Sigma-54 factor interaction" evidence="6">
    <location>
        <begin position="140"/>
        <end position="369"/>
    </location>
</feature>
<dbReference type="HOGENOM" id="CLU_000445_0_6_7"/>
<protein>
    <submittedName>
        <fullName evidence="8">Two component, sigma-54 specific, transcriptional regulator, Fis family</fullName>
    </submittedName>
</protein>
<keyword evidence="9" id="KW-1185">Reference proteome</keyword>
<sequence length="447" mass="49316">MRALVIDDENSIRLALTHFLSGRGYEVFQAGTGAEGLAVAQSALPDIVFLDQRLPDMEGEALLHPLTAPEIGASVIMMTAYVELDRAVQAMKNGAAYYFPKPLDLDQVADILASMEERLKLQHEAEHFRQLNGPPDDEPIIGESPQIIKIQRLISLLAKNSSTPVLILGESGSGKELVARSIHYRSGFSGPLVEINCASLSENLLESELFGHEKGAFTDARETKRGLFEIAGAGTIFFDELAEMPLSIQAKLLKVLDAGRFRRVGGLVDIRSNARFMAATNRDIAAMVKRGAFREDLYYRINVLPITVPPLRERGRDVVVLADYFARRIGNNMGKGKIGISPLAMGYLLDYNWPGNVRELKNIIERALILTTDREVLPGHLPFEIRQNKAAPSVSAGNERLRPLCEVEDEYIAHVLQVTGNNHSRTAATLGISRSTLLAKLKKKRQV</sequence>